<dbReference type="EMBL" id="ON529858">
    <property type="protein sequence ID" value="UTC29660.1"/>
    <property type="molecule type" value="Genomic_DNA"/>
</dbReference>
<keyword evidence="1" id="KW-0472">Membrane</keyword>
<dbReference type="Proteomes" id="UP001057427">
    <property type="component" value="Segment"/>
</dbReference>
<evidence type="ECO:0000256" key="1">
    <source>
        <dbReference type="SAM" id="Phobius"/>
    </source>
</evidence>
<gene>
    <name evidence="2" type="ORF">BAJUN_00300</name>
</gene>
<evidence type="ECO:0008006" key="4">
    <source>
        <dbReference type="Google" id="ProtNLM"/>
    </source>
</evidence>
<protein>
    <recommendedName>
        <fullName evidence="4">Transmembrane protein</fullName>
    </recommendedName>
</protein>
<feature type="transmembrane region" description="Helical" evidence="1">
    <location>
        <begin position="44"/>
        <end position="72"/>
    </location>
</feature>
<organism evidence="2 3">
    <name type="scientific">Brevundimonas phage vB_BgoS-Bajun</name>
    <dbReference type="NCBI Taxonomy" id="2948594"/>
    <lineage>
        <taxon>Viruses</taxon>
        <taxon>Duplodnaviria</taxon>
        <taxon>Heunggongvirae</taxon>
        <taxon>Uroviricota</taxon>
        <taxon>Caudoviricetes</taxon>
        <taxon>Dolichocephalovirinae</taxon>
    </lineage>
</organism>
<name>A0A9E7SU07_9CAUD</name>
<keyword evidence="3" id="KW-1185">Reference proteome</keyword>
<evidence type="ECO:0000313" key="3">
    <source>
        <dbReference type="Proteomes" id="UP001057427"/>
    </source>
</evidence>
<keyword evidence="1" id="KW-0812">Transmembrane</keyword>
<proteinExistence type="predicted"/>
<sequence>MFYFLIGVVLALCTFAYIFVFMKPEPKEITRYGSKETVTNHEGWIVRLVAFSLCALFVWPLFFLTLGAVWIAKKIKARIDAKAAA</sequence>
<reference evidence="2" key="1">
    <citation type="submission" date="2022-05" db="EMBL/GenBank/DDBJ databases">
        <authorList>
            <person name="Friedrich I."/>
            <person name="Poehlein A."/>
            <person name="Schneider D."/>
            <person name="Hertel R."/>
            <person name="Daniel R."/>
        </authorList>
    </citation>
    <scope>NUCLEOTIDE SEQUENCE</scope>
</reference>
<keyword evidence="1" id="KW-1133">Transmembrane helix</keyword>
<evidence type="ECO:0000313" key="2">
    <source>
        <dbReference type="EMBL" id="UTC29660.1"/>
    </source>
</evidence>
<accession>A0A9E7SU07</accession>